<evidence type="ECO:0000256" key="3">
    <source>
        <dbReference type="ARBA" id="ARBA00022723"/>
    </source>
</evidence>
<dbReference type="GO" id="GO:0007155">
    <property type="term" value="P:cell adhesion"/>
    <property type="evidence" value="ECO:0007669"/>
    <property type="project" value="InterPro"/>
</dbReference>
<dbReference type="SUPFAM" id="SSF55486">
    <property type="entry name" value="Metalloproteases ('zincins'), catalytic domain"/>
    <property type="match status" value="1"/>
</dbReference>
<dbReference type="Proteomes" id="UP001190700">
    <property type="component" value="Unassembled WGS sequence"/>
</dbReference>
<organism evidence="8 9">
    <name type="scientific">Cymbomonas tetramitiformis</name>
    <dbReference type="NCBI Taxonomy" id="36881"/>
    <lineage>
        <taxon>Eukaryota</taxon>
        <taxon>Viridiplantae</taxon>
        <taxon>Chlorophyta</taxon>
        <taxon>Pyramimonadophyceae</taxon>
        <taxon>Pyramimonadales</taxon>
        <taxon>Pyramimonadaceae</taxon>
        <taxon>Cymbomonas</taxon>
    </lineage>
</organism>
<comment type="similarity">
    <text evidence="1">Belongs to the peptidase M8 family.</text>
</comment>
<dbReference type="GO" id="GO:0006508">
    <property type="term" value="P:proteolysis"/>
    <property type="evidence" value="ECO:0007669"/>
    <property type="project" value="UniProtKB-KW"/>
</dbReference>
<keyword evidence="3 7" id="KW-0479">Metal-binding</keyword>
<name>A0AAE0FV42_9CHLO</name>
<dbReference type="PANTHER" id="PTHR10942">
    <property type="entry name" value="LEISHMANOLYSIN-LIKE PEPTIDASE"/>
    <property type="match status" value="1"/>
</dbReference>
<accession>A0AAE0FV42</accession>
<dbReference type="GO" id="GO:0016020">
    <property type="term" value="C:membrane"/>
    <property type="evidence" value="ECO:0007669"/>
    <property type="project" value="InterPro"/>
</dbReference>
<dbReference type="GO" id="GO:0046872">
    <property type="term" value="F:metal ion binding"/>
    <property type="evidence" value="ECO:0007669"/>
    <property type="project" value="UniProtKB-KW"/>
</dbReference>
<dbReference type="PANTHER" id="PTHR10942:SF0">
    <property type="entry name" value="LEISHMANOLYSIN-LIKE PEPTIDASE"/>
    <property type="match status" value="1"/>
</dbReference>
<dbReference type="AlphaFoldDB" id="A0AAE0FV42"/>
<evidence type="ECO:0000313" key="9">
    <source>
        <dbReference type="Proteomes" id="UP001190700"/>
    </source>
</evidence>
<proteinExistence type="inferred from homology"/>
<sequence>MLGVAQVLAAAQTQFGCTADSLKGAALENEGGTGTVGSHWEQRLFPHEIMVGASSTSAGAMFSNLTLALCEDSGSSLYEVRALSIARQSS</sequence>
<gene>
    <name evidence="8" type="ORF">CYMTET_24760</name>
</gene>
<comment type="caution">
    <text evidence="8">The sequence shown here is derived from an EMBL/GenBank/DDBJ whole genome shotgun (WGS) entry which is preliminary data.</text>
</comment>
<evidence type="ECO:0000256" key="7">
    <source>
        <dbReference type="PIRSR" id="PIRSR601577-2"/>
    </source>
</evidence>
<evidence type="ECO:0000256" key="4">
    <source>
        <dbReference type="ARBA" id="ARBA00022801"/>
    </source>
</evidence>
<dbReference type="Pfam" id="PF01457">
    <property type="entry name" value="Peptidase_M8"/>
    <property type="match status" value="1"/>
</dbReference>
<dbReference type="EMBL" id="LGRX02012926">
    <property type="protein sequence ID" value="KAK3266621.1"/>
    <property type="molecule type" value="Genomic_DNA"/>
</dbReference>
<reference evidence="8 9" key="1">
    <citation type="journal article" date="2015" name="Genome Biol. Evol.">
        <title>Comparative Genomics of a Bacterivorous Green Alga Reveals Evolutionary Causalities and Consequences of Phago-Mixotrophic Mode of Nutrition.</title>
        <authorList>
            <person name="Burns J.A."/>
            <person name="Paasch A."/>
            <person name="Narechania A."/>
            <person name="Kim E."/>
        </authorList>
    </citation>
    <scope>NUCLEOTIDE SEQUENCE [LARGE SCALE GENOMIC DNA]</scope>
    <source>
        <strain evidence="8 9">PLY_AMNH</strain>
    </source>
</reference>
<comment type="cofactor">
    <cofactor evidence="7">
        <name>Zn(2+)</name>
        <dbReference type="ChEBI" id="CHEBI:29105"/>
    </cofactor>
    <text evidence="7">Binds 1 zinc ion per subunit.</text>
</comment>
<evidence type="ECO:0000256" key="2">
    <source>
        <dbReference type="ARBA" id="ARBA00022670"/>
    </source>
</evidence>
<evidence type="ECO:0000256" key="5">
    <source>
        <dbReference type="ARBA" id="ARBA00022833"/>
    </source>
</evidence>
<dbReference type="InterPro" id="IPR001577">
    <property type="entry name" value="Peptidase_M8"/>
</dbReference>
<dbReference type="GO" id="GO:0005737">
    <property type="term" value="C:cytoplasm"/>
    <property type="evidence" value="ECO:0007669"/>
    <property type="project" value="TreeGrafter"/>
</dbReference>
<keyword evidence="6 7" id="KW-0482">Metalloprotease</keyword>
<evidence type="ECO:0000256" key="6">
    <source>
        <dbReference type="ARBA" id="ARBA00023049"/>
    </source>
</evidence>
<keyword evidence="4" id="KW-0378">Hydrolase</keyword>
<keyword evidence="2" id="KW-0645">Protease</keyword>
<keyword evidence="9" id="KW-1185">Reference proteome</keyword>
<keyword evidence="5 7" id="KW-0862">Zinc</keyword>
<dbReference type="GO" id="GO:0004222">
    <property type="term" value="F:metalloendopeptidase activity"/>
    <property type="evidence" value="ECO:0007669"/>
    <property type="project" value="InterPro"/>
</dbReference>
<evidence type="ECO:0000313" key="8">
    <source>
        <dbReference type="EMBL" id="KAK3266621.1"/>
    </source>
</evidence>
<feature type="binding site" evidence="7">
    <location>
        <position position="39"/>
    </location>
    <ligand>
        <name>Zn(2+)</name>
        <dbReference type="ChEBI" id="CHEBI:29105"/>
        <note>catalytic</note>
    </ligand>
</feature>
<evidence type="ECO:0000256" key="1">
    <source>
        <dbReference type="ARBA" id="ARBA00005860"/>
    </source>
</evidence>
<dbReference type="Gene3D" id="3.90.132.10">
    <property type="entry name" value="Leishmanolysin , domain 2"/>
    <property type="match status" value="1"/>
</dbReference>
<protein>
    <submittedName>
        <fullName evidence="8">Uncharacterized protein</fullName>
    </submittedName>
</protein>